<dbReference type="PANTHER" id="PTHR36842">
    <property type="entry name" value="PROTEIN TOLB HOMOLOG"/>
    <property type="match status" value="1"/>
</dbReference>
<evidence type="ECO:0000256" key="2">
    <source>
        <dbReference type="SAM" id="MobiDB-lite"/>
    </source>
</evidence>
<dbReference type="Gene3D" id="2.120.10.30">
    <property type="entry name" value="TolB, C-terminal domain"/>
    <property type="match status" value="1"/>
</dbReference>
<dbReference type="Pfam" id="PF07676">
    <property type="entry name" value="PD40"/>
    <property type="match status" value="2"/>
</dbReference>
<evidence type="ECO:0000313" key="3">
    <source>
        <dbReference type="EMBL" id="KAA9009341.1"/>
    </source>
</evidence>
<dbReference type="RefSeq" id="WP_150444874.1">
    <property type="nucleotide sequence ID" value="NZ_VYQE01000002.1"/>
</dbReference>
<evidence type="ECO:0000256" key="1">
    <source>
        <dbReference type="ARBA" id="ARBA00009820"/>
    </source>
</evidence>
<name>A0A5J5GM23_9RHOB</name>
<dbReference type="InterPro" id="IPR011042">
    <property type="entry name" value="6-blade_b-propeller_TolB-like"/>
</dbReference>
<accession>A0A5J5GM23</accession>
<organism evidence="3 4">
    <name type="scientific">Histidinibacterium aquaticum</name>
    <dbReference type="NCBI Taxonomy" id="2613962"/>
    <lineage>
        <taxon>Bacteria</taxon>
        <taxon>Pseudomonadati</taxon>
        <taxon>Pseudomonadota</taxon>
        <taxon>Alphaproteobacteria</taxon>
        <taxon>Rhodobacterales</taxon>
        <taxon>Paracoccaceae</taxon>
        <taxon>Histidinibacterium</taxon>
    </lineage>
</organism>
<gene>
    <name evidence="3" type="ORF">F3S47_08835</name>
</gene>
<keyword evidence="4" id="KW-1185">Reference proteome</keyword>
<protein>
    <recommendedName>
        <fullName evidence="5">Transporter</fullName>
    </recommendedName>
</protein>
<evidence type="ECO:0008006" key="5">
    <source>
        <dbReference type="Google" id="ProtNLM"/>
    </source>
</evidence>
<sequence length="273" mass="30398">MKSSLEIFDLETGACSVVLTTDRLIEAPNWAPSGDHLVVNGDGRLFRVPLSRPELQEIDTGFADRCNNDHGLSPDGGTLVISHHVEDGSCIFTLPAEGGEPTRITEKTPSYWHGWSPDGRTLAYCAKRDGTFAIHTIPVGGGEETRLTDEEGHADGPDYTPEGDWIWFNSTRGGTMQLWRMRPDGSEQEQMTDDERINWFPHPRPTGPEVLYVSYEGGTEGHPRDHEVELRLLDPRDGTIRTLEPVFGGQGTINVPCWEPGGRRFAFVRYARP</sequence>
<feature type="region of interest" description="Disordered" evidence="2">
    <location>
        <begin position="142"/>
        <end position="164"/>
    </location>
</feature>
<comment type="caution">
    <text evidence="3">The sequence shown here is derived from an EMBL/GenBank/DDBJ whole genome shotgun (WGS) entry which is preliminary data.</text>
</comment>
<dbReference type="SUPFAM" id="SSF82171">
    <property type="entry name" value="DPP6 N-terminal domain-like"/>
    <property type="match status" value="1"/>
</dbReference>
<dbReference type="EMBL" id="VYQE01000002">
    <property type="protein sequence ID" value="KAA9009341.1"/>
    <property type="molecule type" value="Genomic_DNA"/>
</dbReference>
<dbReference type="InterPro" id="IPR011659">
    <property type="entry name" value="WD40"/>
</dbReference>
<dbReference type="PANTHER" id="PTHR36842:SF1">
    <property type="entry name" value="PROTEIN TOLB"/>
    <property type="match status" value="1"/>
</dbReference>
<dbReference type="Proteomes" id="UP000326554">
    <property type="component" value="Unassembled WGS sequence"/>
</dbReference>
<evidence type="ECO:0000313" key="4">
    <source>
        <dbReference type="Proteomes" id="UP000326554"/>
    </source>
</evidence>
<feature type="compositionally biased region" description="Basic and acidic residues" evidence="2">
    <location>
        <begin position="143"/>
        <end position="156"/>
    </location>
</feature>
<reference evidence="3 4" key="1">
    <citation type="submission" date="2019-09" db="EMBL/GenBank/DDBJ databases">
        <authorList>
            <person name="Park J.-S."/>
            <person name="Choi H.-J."/>
        </authorList>
    </citation>
    <scope>NUCLEOTIDE SEQUENCE [LARGE SCALE GENOMIC DNA]</scope>
    <source>
        <strain evidence="3 4">176SS1-4</strain>
    </source>
</reference>
<dbReference type="AlphaFoldDB" id="A0A5J5GM23"/>
<proteinExistence type="inferred from homology"/>
<comment type="similarity">
    <text evidence="1">Belongs to the TolB family.</text>
</comment>